<keyword evidence="3" id="KW-1185">Reference proteome</keyword>
<dbReference type="RefSeq" id="WP_113943822.1">
    <property type="nucleotide sequence ID" value="NZ_JAHREH010000001.1"/>
</dbReference>
<dbReference type="EMBL" id="QNRH01000002">
    <property type="protein sequence ID" value="RBO97884.1"/>
    <property type="molecule type" value="Genomic_DNA"/>
</dbReference>
<dbReference type="PIRSF" id="PIRSF003113">
    <property type="entry name" value="BolA"/>
    <property type="match status" value="1"/>
</dbReference>
<dbReference type="PANTHER" id="PTHR46230:SF7">
    <property type="entry name" value="BOLA-LIKE PROTEIN 1"/>
    <property type="match status" value="1"/>
</dbReference>
<dbReference type="AlphaFoldDB" id="A0A366E8T8"/>
<dbReference type="SUPFAM" id="SSF82657">
    <property type="entry name" value="BolA-like"/>
    <property type="match status" value="1"/>
</dbReference>
<evidence type="ECO:0000313" key="2">
    <source>
        <dbReference type="EMBL" id="RBO97884.1"/>
    </source>
</evidence>
<gene>
    <name evidence="2" type="ORF">DFR47_102675</name>
</gene>
<evidence type="ECO:0000256" key="1">
    <source>
        <dbReference type="RuleBase" id="RU003860"/>
    </source>
</evidence>
<dbReference type="InterPro" id="IPR002634">
    <property type="entry name" value="BolA"/>
</dbReference>
<reference evidence="2 3" key="1">
    <citation type="submission" date="2018-06" db="EMBL/GenBank/DDBJ databases">
        <title>Genomic Encyclopedia of Type Strains, Phase IV (KMG-IV): sequencing the most valuable type-strain genomes for metagenomic binning, comparative biology and taxonomic classification.</title>
        <authorList>
            <person name="Goeker M."/>
        </authorList>
    </citation>
    <scope>NUCLEOTIDE SEQUENCE [LARGE SCALE GENOMIC DNA]</scope>
    <source>
        <strain evidence="2 3">DSM 25619</strain>
    </source>
</reference>
<dbReference type="Proteomes" id="UP000252893">
    <property type="component" value="Unassembled WGS sequence"/>
</dbReference>
<dbReference type="GO" id="GO:0016226">
    <property type="term" value="P:iron-sulfur cluster assembly"/>
    <property type="evidence" value="ECO:0007669"/>
    <property type="project" value="TreeGrafter"/>
</dbReference>
<dbReference type="OrthoDB" id="9811118at2"/>
<name>A0A366E8T8_9HYPH</name>
<evidence type="ECO:0000313" key="3">
    <source>
        <dbReference type="Proteomes" id="UP000252893"/>
    </source>
</evidence>
<comment type="caution">
    <text evidence="2">The sequence shown here is derived from an EMBL/GenBank/DDBJ whole genome shotgun (WGS) entry which is preliminary data.</text>
</comment>
<protein>
    <submittedName>
        <fullName evidence="2">BolA protein</fullName>
    </submittedName>
</protein>
<accession>A0A366E8T8</accession>
<dbReference type="Gene3D" id="3.30.300.90">
    <property type="entry name" value="BolA-like"/>
    <property type="match status" value="1"/>
</dbReference>
<sequence>MSIPLTRQERITAKLSEAFQPVLLDVINESHLHAGHHHTDGGHEEVFDGTGETHYRVVIVAEAFTGLSRVDRHRAINAQLDEELQSGLHAIALEPSAPGEPTRRSRKQA</sequence>
<dbReference type="InterPro" id="IPR036065">
    <property type="entry name" value="BolA-like_sf"/>
</dbReference>
<proteinExistence type="inferred from homology"/>
<organism evidence="2 3">
    <name type="scientific">Pseudochrobactrum asaccharolyticum</name>
    <dbReference type="NCBI Taxonomy" id="354351"/>
    <lineage>
        <taxon>Bacteria</taxon>
        <taxon>Pseudomonadati</taxon>
        <taxon>Pseudomonadota</taxon>
        <taxon>Alphaproteobacteria</taxon>
        <taxon>Hyphomicrobiales</taxon>
        <taxon>Brucellaceae</taxon>
        <taxon>Pseudochrobactrum</taxon>
    </lineage>
</organism>
<dbReference type="PANTHER" id="PTHR46230">
    <property type="match status" value="1"/>
</dbReference>
<comment type="similarity">
    <text evidence="1">Belongs to the BolA/IbaG family.</text>
</comment>
<dbReference type="Pfam" id="PF01722">
    <property type="entry name" value="BolA"/>
    <property type="match status" value="1"/>
</dbReference>